<dbReference type="GO" id="GO:0003955">
    <property type="term" value="F:NAD(P)H dehydrogenase (quinone) activity"/>
    <property type="evidence" value="ECO:0007669"/>
    <property type="project" value="TreeGrafter"/>
</dbReference>
<feature type="domain" description="Flavodoxin-like fold" evidence="3">
    <location>
        <begin position="1"/>
        <end position="207"/>
    </location>
</feature>
<proteinExistence type="inferred from homology"/>
<dbReference type="HOGENOM" id="CLU_058643_2_1_1"/>
<dbReference type="PANTHER" id="PTHR10204">
    <property type="entry name" value="NAD P H OXIDOREDUCTASE-RELATED"/>
    <property type="match status" value="1"/>
</dbReference>
<sequence>MKVLIIFAHPDRRSFNGSLLKETVSQFESEGHEVKVSDLYKQHWKSEIDEDDFPVTHKKGTRLLIPDASKEAYYSNNLTSDVVEEQKKLKWADLVIFQFPLWWNGMPAIMRGWVDRVFSFGFGYGIRERYGDGMLVGKKTMLIVTVAARKDNYSARGINGPMDDILFHITHNMLFYVGMSVLPSFVTYRTDNATEEVFEDYAKRLREVLKNIDTIEPIPFRTQNSGDYMLPAGTLKEGLEKPGETGFDMHVIKH</sequence>
<dbReference type="InParanoid" id="G0VF50"/>
<dbReference type="OMA" id="HGILHYP"/>
<dbReference type="PANTHER" id="PTHR10204:SF34">
    <property type="entry name" value="NAD(P)H DEHYDROGENASE [QUINONE] 1 ISOFORM 1"/>
    <property type="match status" value="1"/>
</dbReference>
<dbReference type="GeneID" id="96903748"/>
<dbReference type="InterPro" id="IPR029039">
    <property type="entry name" value="Flavoprotein-like_sf"/>
</dbReference>
<accession>G0VF50</accession>
<dbReference type="InterPro" id="IPR003680">
    <property type="entry name" value="Flavodoxin_fold"/>
</dbReference>
<dbReference type="Pfam" id="PF02525">
    <property type="entry name" value="Flavodoxin_2"/>
    <property type="match status" value="1"/>
</dbReference>
<evidence type="ECO:0000259" key="3">
    <source>
        <dbReference type="Pfam" id="PF02525"/>
    </source>
</evidence>
<dbReference type="EMBL" id="HE576756">
    <property type="protein sequence ID" value="CCC70115.1"/>
    <property type="molecule type" value="Genomic_DNA"/>
</dbReference>
<keyword evidence="2" id="KW-0560">Oxidoreductase</keyword>
<protein>
    <recommendedName>
        <fullName evidence="3">Flavodoxin-like fold domain-containing protein</fullName>
    </recommendedName>
</protein>
<dbReference type="RefSeq" id="XP_003676476.1">
    <property type="nucleotide sequence ID" value="XM_003676428.1"/>
</dbReference>
<dbReference type="KEGG" id="ncs:NCAS_0E00450"/>
<evidence type="ECO:0000313" key="4">
    <source>
        <dbReference type="EMBL" id="CCC70115.1"/>
    </source>
</evidence>
<dbReference type="eggNOG" id="ENOG502QWY5">
    <property type="taxonomic scope" value="Eukaryota"/>
</dbReference>
<reference key="2">
    <citation type="submission" date="2011-08" db="EMBL/GenBank/DDBJ databases">
        <title>Genome sequence of Naumovozyma castellii.</title>
        <authorList>
            <person name="Gordon J.L."/>
            <person name="Armisen D."/>
            <person name="Proux-Wera E."/>
            <person name="OhEigeartaigh S.S."/>
            <person name="Byrne K.P."/>
            <person name="Wolfe K.H."/>
        </authorList>
    </citation>
    <scope>NUCLEOTIDE SEQUENCE</scope>
    <source>
        <strain>Type strain:CBS 4309</strain>
    </source>
</reference>
<name>G0VF50_NAUCA</name>
<keyword evidence="5" id="KW-1185">Reference proteome</keyword>
<evidence type="ECO:0000256" key="2">
    <source>
        <dbReference type="ARBA" id="ARBA00023002"/>
    </source>
</evidence>
<dbReference type="Gene3D" id="3.40.50.360">
    <property type="match status" value="1"/>
</dbReference>
<dbReference type="GO" id="GO:0005829">
    <property type="term" value="C:cytosol"/>
    <property type="evidence" value="ECO:0007669"/>
    <property type="project" value="TreeGrafter"/>
</dbReference>
<dbReference type="AlphaFoldDB" id="G0VF50"/>
<dbReference type="InterPro" id="IPR051545">
    <property type="entry name" value="NAD(P)H_dehydrogenase_qn"/>
</dbReference>
<reference evidence="4 5" key="1">
    <citation type="journal article" date="2011" name="Proc. Natl. Acad. Sci. U.S.A.">
        <title>Evolutionary erosion of yeast sex chromosomes by mating-type switching accidents.</title>
        <authorList>
            <person name="Gordon J.L."/>
            <person name="Armisen D."/>
            <person name="Proux-Wera E."/>
            <person name="Oheigeartaigh S.S."/>
            <person name="Byrne K.P."/>
            <person name="Wolfe K.H."/>
        </authorList>
    </citation>
    <scope>NUCLEOTIDE SEQUENCE [LARGE SCALE GENOMIC DNA]</scope>
    <source>
        <strain evidence="5">ATCC 76901 / BCRC 22586 / CBS 4309 / NBRC 1992 / NRRL Y-12630</strain>
    </source>
</reference>
<evidence type="ECO:0000256" key="1">
    <source>
        <dbReference type="ARBA" id="ARBA00006252"/>
    </source>
</evidence>
<comment type="similarity">
    <text evidence="1">Belongs to the NAD(P)H dehydrogenase (quinone) family.</text>
</comment>
<dbReference type="SUPFAM" id="SSF52218">
    <property type="entry name" value="Flavoproteins"/>
    <property type="match status" value="1"/>
</dbReference>
<gene>
    <name evidence="4" type="primary">NCAS0E00450</name>
    <name evidence="4" type="ordered locus">NCAS_0E00450</name>
</gene>
<evidence type="ECO:0000313" key="5">
    <source>
        <dbReference type="Proteomes" id="UP000001640"/>
    </source>
</evidence>
<dbReference type="Proteomes" id="UP000001640">
    <property type="component" value="Chromosome 5"/>
</dbReference>
<organism evidence="4 5">
    <name type="scientific">Naumovozyma castellii</name>
    <name type="common">Yeast</name>
    <name type="synonym">Saccharomyces castellii</name>
    <dbReference type="NCBI Taxonomy" id="27288"/>
    <lineage>
        <taxon>Eukaryota</taxon>
        <taxon>Fungi</taxon>
        <taxon>Dikarya</taxon>
        <taxon>Ascomycota</taxon>
        <taxon>Saccharomycotina</taxon>
        <taxon>Saccharomycetes</taxon>
        <taxon>Saccharomycetales</taxon>
        <taxon>Saccharomycetaceae</taxon>
        <taxon>Naumovozyma</taxon>
    </lineage>
</organism>
<dbReference type="OrthoDB" id="26889at2759"/>